<dbReference type="PANTHER" id="PTHR38474">
    <property type="entry name" value="SLR0299 PROTEIN"/>
    <property type="match status" value="1"/>
</dbReference>
<evidence type="ECO:0000313" key="12">
    <source>
        <dbReference type="EMBL" id="OTY47837.1"/>
    </source>
</evidence>
<evidence type="ECO:0000256" key="10">
    <source>
        <dbReference type="RuleBase" id="RU000503"/>
    </source>
</evidence>
<feature type="active site" description="Proton acceptor" evidence="9">
    <location>
        <position position="193"/>
    </location>
</feature>
<evidence type="ECO:0000256" key="5">
    <source>
        <dbReference type="ARBA" id="ARBA00020291"/>
    </source>
</evidence>
<dbReference type="EC" id="2.3.1.28" evidence="4 10"/>
<dbReference type="SUPFAM" id="SSF52777">
    <property type="entry name" value="CoA-dependent acyltransferases"/>
    <property type="match status" value="1"/>
</dbReference>
<name>A0A243BN66_BACTU</name>
<evidence type="ECO:0000256" key="1">
    <source>
        <dbReference type="ARBA" id="ARBA00002150"/>
    </source>
</evidence>
<organism evidence="12 13">
    <name type="scientific">Bacillus thuringiensis serovar pingluonsis</name>
    <dbReference type="NCBI Taxonomy" id="180881"/>
    <lineage>
        <taxon>Bacteria</taxon>
        <taxon>Bacillati</taxon>
        <taxon>Bacillota</taxon>
        <taxon>Bacilli</taxon>
        <taxon>Bacillales</taxon>
        <taxon>Bacillaceae</taxon>
        <taxon>Bacillus</taxon>
        <taxon>Bacillus cereus group</taxon>
    </lineage>
</organism>
<dbReference type="GO" id="GO:0046677">
    <property type="term" value="P:response to antibiotic"/>
    <property type="evidence" value="ECO:0007669"/>
    <property type="project" value="UniProtKB-KW"/>
</dbReference>
<dbReference type="InterPro" id="IPR001707">
    <property type="entry name" value="Cmp_AcTrfase"/>
</dbReference>
<dbReference type="PROSITE" id="PS00100">
    <property type="entry name" value="CAT"/>
    <property type="match status" value="1"/>
</dbReference>
<evidence type="ECO:0000256" key="11">
    <source>
        <dbReference type="RuleBase" id="RU004156"/>
    </source>
</evidence>
<dbReference type="Gene3D" id="3.30.559.10">
    <property type="entry name" value="Chloramphenicol acetyltransferase-like domain"/>
    <property type="match status" value="1"/>
</dbReference>
<dbReference type="SMART" id="SM01059">
    <property type="entry name" value="CAT"/>
    <property type="match status" value="1"/>
</dbReference>
<evidence type="ECO:0000256" key="4">
    <source>
        <dbReference type="ARBA" id="ARBA00013235"/>
    </source>
</evidence>
<accession>A0A243BN66</accession>
<dbReference type="InterPro" id="IPR018372">
    <property type="entry name" value="Chloramphenicol_AcTrfase_AS"/>
</dbReference>
<evidence type="ECO:0000256" key="7">
    <source>
        <dbReference type="ARBA" id="ARBA00023251"/>
    </source>
</evidence>
<dbReference type="GO" id="GO:0008811">
    <property type="term" value="F:chloramphenicol O-acetyltransferase activity"/>
    <property type="evidence" value="ECO:0007669"/>
    <property type="project" value="UniProtKB-EC"/>
</dbReference>
<gene>
    <name evidence="12" type="ORF">BK742_06090</name>
</gene>
<comment type="function">
    <text evidence="1 10">This enzyme is an effector of chloramphenicol resistance in bacteria.</text>
</comment>
<dbReference type="InterPro" id="IPR023213">
    <property type="entry name" value="CAT-like_dom_sf"/>
</dbReference>
<evidence type="ECO:0000256" key="8">
    <source>
        <dbReference type="ARBA" id="ARBA00023315"/>
    </source>
</evidence>
<evidence type="ECO:0000256" key="9">
    <source>
        <dbReference type="PIRSR" id="PIRSR000440-1"/>
    </source>
</evidence>
<evidence type="ECO:0000256" key="3">
    <source>
        <dbReference type="ARBA" id="ARBA00011233"/>
    </source>
</evidence>
<evidence type="ECO:0000256" key="2">
    <source>
        <dbReference type="ARBA" id="ARBA00010571"/>
    </source>
</evidence>
<reference evidence="12 13" key="1">
    <citation type="submission" date="2016-10" db="EMBL/GenBank/DDBJ databases">
        <title>Comparative genomics of Bacillus thuringiensis reveals a path to pathogens against multiple invertebrate hosts.</title>
        <authorList>
            <person name="Zheng J."/>
            <person name="Gao Q."/>
            <person name="Liu H."/>
            <person name="Peng D."/>
            <person name="Ruan L."/>
            <person name="Sun M."/>
        </authorList>
    </citation>
    <scope>NUCLEOTIDE SEQUENCE [LARGE SCALE GENOMIC DNA]</scope>
    <source>
        <strain evidence="12">BGSC 4BX1</strain>
    </source>
</reference>
<proteinExistence type="inferred from homology"/>
<dbReference type="RefSeq" id="WP_088119065.1">
    <property type="nucleotide sequence ID" value="NZ_NFDL01000026.1"/>
</dbReference>
<comment type="similarity">
    <text evidence="2 11">Belongs to the chloramphenicol acetyltransferase family.</text>
</comment>
<sequence length="220" mass="26269">MKFHVIDRENWNREQYFEHYLELKCTFSMTVNVDITLLIKKVHQKGIKFYPTFIYIISRIINKHKEFRTCFNDEGVLGYWEEMIPSYTIFHKDDKSFSSIWTDYSSDFRIFYKNYEEDMRCYASVHGLFTKENIPPNVFPISSIPWTSFTGFNLNLNLNLNNDADFLLPIITCGKYFNEENKIMLPVSLQVHHSICDGYHASRFIEDLQELSNSCNEWLK</sequence>
<dbReference type="PIRSF" id="PIRSF000440">
    <property type="entry name" value="CAT"/>
    <property type="match status" value="1"/>
</dbReference>
<keyword evidence="7 10" id="KW-0046">Antibiotic resistance</keyword>
<dbReference type="Proteomes" id="UP000195089">
    <property type="component" value="Unassembled WGS sequence"/>
</dbReference>
<dbReference type="Pfam" id="PF00302">
    <property type="entry name" value="CAT"/>
    <property type="match status" value="1"/>
</dbReference>
<dbReference type="AlphaFoldDB" id="A0A243BN66"/>
<evidence type="ECO:0000256" key="6">
    <source>
        <dbReference type="ARBA" id="ARBA00022679"/>
    </source>
</evidence>
<dbReference type="EMBL" id="NFDL01000026">
    <property type="protein sequence ID" value="OTY47837.1"/>
    <property type="molecule type" value="Genomic_DNA"/>
</dbReference>
<comment type="subunit">
    <text evidence="3">Homotrimer.</text>
</comment>
<keyword evidence="6 10" id="KW-0808">Transferase</keyword>
<keyword evidence="8 10" id="KW-0012">Acyltransferase</keyword>
<dbReference type="NCBIfam" id="NF000491">
    <property type="entry name" value="chloram_CatA"/>
    <property type="match status" value="1"/>
</dbReference>
<protein>
    <recommendedName>
        <fullName evidence="5 10">Chloramphenicol acetyltransferase</fullName>
        <ecNumber evidence="4 10">2.3.1.28</ecNumber>
    </recommendedName>
</protein>
<evidence type="ECO:0000313" key="13">
    <source>
        <dbReference type="Proteomes" id="UP000195089"/>
    </source>
</evidence>
<comment type="caution">
    <text evidence="12">The sequence shown here is derived from an EMBL/GenBank/DDBJ whole genome shotgun (WGS) entry which is preliminary data.</text>
</comment>
<comment type="catalytic activity">
    <reaction evidence="10">
        <text>chloramphenicol + acetyl-CoA = chloramphenicol 3-acetate + CoA</text>
        <dbReference type="Rhea" id="RHEA:18421"/>
        <dbReference type="ChEBI" id="CHEBI:16730"/>
        <dbReference type="ChEBI" id="CHEBI:17698"/>
        <dbReference type="ChEBI" id="CHEBI:57287"/>
        <dbReference type="ChEBI" id="CHEBI:57288"/>
        <dbReference type="EC" id="2.3.1.28"/>
    </reaction>
</comment>
<dbReference type="PANTHER" id="PTHR38474:SF2">
    <property type="entry name" value="CHLORAMPHENICOL ACETYLTRANSFERASE"/>
    <property type="match status" value="1"/>
</dbReference>